<keyword evidence="14" id="KW-0239">DNA-directed DNA polymerase</keyword>
<feature type="region of interest" description="Disordered" evidence="17">
    <location>
        <begin position="295"/>
        <end position="330"/>
    </location>
</feature>
<keyword evidence="21" id="KW-1185">Reference proteome</keyword>
<dbReference type="Gene3D" id="1.10.340.70">
    <property type="match status" value="1"/>
</dbReference>
<evidence type="ECO:0000256" key="14">
    <source>
        <dbReference type="ARBA" id="ARBA00022932"/>
    </source>
</evidence>
<feature type="compositionally biased region" description="Polar residues" evidence="17">
    <location>
        <begin position="722"/>
        <end position="737"/>
    </location>
</feature>
<dbReference type="CDD" id="cd09274">
    <property type="entry name" value="RNase_HI_RT_Ty3"/>
    <property type="match status" value="1"/>
</dbReference>
<evidence type="ECO:0000256" key="2">
    <source>
        <dbReference type="ARBA" id="ARBA00022670"/>
    </source>
</evidence>
<evidence type="ECO:0000313" key="20">
    <source>
        <dbReference type="EMBL" id="PIL32254.1"/>
    </source>
</evidence>
<evidence type="ECO:0000256" key="7">
    <source>
        <dbReference type="ARBA" id="ARBA00022750"/>
    </source>
</evidence>
<dbReference type="GO" id="GO:0004519">
    <property type="term" value="F:endonuclease activity"/>
    <property type="evidence" value="ECO:0007669"/>
    <property type="project" value="UniProtKB-KW"/>
</dbReference>
<comment type="caution">
    <text evidence="20">The sequence shown here is derived from an EMBL/GenBank/DDBJ whole genome shotgun (WGS) entry which is preliminary data.</text>
</comment>
<dbReference type="InterPro" id="IPR041588">
    <property type="entry name" value="Integrase_H2C2"/>
</dbReference>
<dbReference type="Pfam" id="PF24626">
    <property type="entry name" value="SH3_Tf2-1"/>
    <property type="match status" value="1"/>
</dbReference>
<dbReference type="SUPFAM" id="SSF53098">
    <property type="entry name" value="Ribonuclease H-like"/>
    <property type="match status" value="1"/>
</dbReference>
<sequence length="2384" mass="269424">MSYSRYASPSRDEPPHLSQPVPQRAHPSSHLPPVPVDEATLPDTSSFATARSRGSSYGPGEYPHTVASSDGVDTVRPPTRTHLTHAAYRSPPSPSPRRDASASIMSMDQTSVVGQGFPAVAANLTATTAPPHSTPNVEYARRWGAPQPAQSASQQASAAPRASSSLSTRTGVAAPPTPRQVIATFEAALTTYQSSLQEQLTLRSQQLSEHASDLSSLHARSHTALREYAEEVRAAQARTNRALDDNLLMLRDVERTIAESRRSLGLPPLATIVSPCPIPIPPPASHSAPPLATNLREGPRTDDVRAHTSPPIAAGMPLGTGAPSHHSNASMPRLPHEPLENYDQRIGRAARQHNRIAQAIQPSVDTLAQSVRSLTMNDSRTHSLSGVPMPPTTKAGHQQFSEVPDRYADYRSTYEAIVDEQHERARRELHQMQQTAATSYPTVPPGVHGMPPPSVRFNATAPMQSASNVRAYPDRHQPLPIYTAGQPMSVLLSAAGQSGIPRSDGYGGRSSNPHLDGLIQQIIRNIRYKVGQALPPLPDGAKQPKIEMPDKYSGTSDHQAFYRWLDGVLNWMRAYNLCGPEADFHRLRYLRQHLTKDAEEWYVREVDHPSIESIPSFEDAICAMHARFIHSNTAAKATEAFARCMYSHRGGVEKFAEDLKQRAAEMIEHPSPYEMRMWLFYGLPDLMTRDLRVYRGISPEYCTWETILEHARQLEEAYRPTDTASQQKPSTYTQPSSTHRERSHGDSRHGGRDRSRSQSRGRSGERRSDRYPQELRSRDNRDRRPSKTRFPPRPPTPGPSAPKDGACFACGKVGHFKGDPQCPKNKETGQSASATIRNKLRFHAQRVMTAEDEDTTQPDTRNGWGGSQYDSEPRSPGSEGEPEGEDEDEGSEILRAHAMRILEQEKSVSMRAMRQTTVEEVEDEDVAAERLRRQEQAWAENRQPTVRLQAMRATKTQKPMEFRSMVRRRDSVSNAQPDRDPNKQAVLSAMVEVAGGLAYTMFDLGSTTNGLTPEYSHIMRTPKVVLEEQVVLQLGCAGSRSKINFGTRTPVTLGPLENQETYFDIVNLDRYDCVFGTPFMNEHGIVLDFKRREIVIGGQRIRAFTHEEDAAFRANRRQARGTEQEVEDSEILTAKSKSKLPWDHPSILLPSDDEDGEAEERPPPRATGQDNEMKTEPTAKHSRPVYINYPDREYFAYSRVKRKPHEKKNGLPGLACHDMVMPHSSRGVRRDQYGREDPLGVNEEMEKEIKQYFQDSPESNVPESPPRPPSDEDIPDLRDKWLEDVADLIGDIPLELPPMREVNHRIPLVDENKRYTYHHPRCPDALKGELREKMDKYLKAGWWEMRPAPQAAPLLCVPKKNGKLRTVVDARQRNDNTIKDVTPFPDQDTIRNDVARAKYRSKIDMSDAYEQIRIEAADIWKTAFSTIYGTAVSYVMQQGDCNAPSTFQRLMTWIFREYIGVFVHVYLDDIFVFSNSVEDHEKHLKLVFERLREHKLYLSKSKLDLYSKRMDCLGHLIDDRGLHADADKLSRIRDWRPMRSLNEVQRFLGLVQYLAHFLPDVSAFTSPLESICKHGQPFHWRPIHQACLDRIKALASRTPILKPIDPESGEPIWVITDASVYGIGAMYGQGLDWRTCRPAAFMSKKFSAAQRSYKTYEQEALGVIEALMKWEDRLVGRKFNIATDHQALTQMRTTIRETRNSRLIRWAEYIDRFDAQIMHVDGEENRVADCLSRYYENDTAEDVHPRAVYVNADVRLNPELDELPDLRREEVELDVAIRVMELRRNPKPKAKDPNNVADLIFQRKPRAVKPQDRVEERVVEAEGMAEAAQTPAQISDPDAHEHEPELTQTSATAGNSRWTAAELTIRDALQDGPKLDSTIESEPGLLSVIKQGYADDSLFKKVIASQTAYPNFAMRDGLLYVRTWLGFECLCVPRTLYKGKRRLTELILDMGHRTLGHLGPRKTNEYLRRWVWWPRMAAEVHKFCATCGTCQMSKTSNRPTAAWLHSLPIPLFPWQSTGMDFLGPFPDVNGFNYVWVVICRLTSMVHLIACKVTNTATDLAAIYVREIVRLHGVPESIISDRDSKFTSRFWREVHRLLGTNLLMSTAFHPQTDGASERAIRNVGQILRSVVNPAQTNWLEKLPLVEFAINTSVSASTGFSPFELNYGYMPKMSSFPSAPGMFPGATAFAERARQNLEQAHDALIEARVNSTHQANKRRSSDAPVFEVGDLVYLSTVNLSLPKGRARKLAPKYVGPFPVLEAHPETSTYTLDIPADLKRRRVHPTFNVSLLKPHEANDEHLFPSREVKRFYDFGMPSDLEWQVDEISGHRWDRDQLELLVHWTAGEHTWESIDECGELQALDDYLQLLGVEDAAHLPRRSRDVTEI</sequence>
<keyword evidence="15" id="KW-0238">DNA-binding</keyword>
<dbReference type="Pfam" id="PF17921">
    <property type="entry name" value="Integrase_H2C2"/>
    <property type="match status" value="1"/>
</dbReference>
<dbReference type="Gene3D" id="2.40.70.10">
    <property type="entry name" value="Acid Proteases"/>
    <property type="match status" value="1"/>
</dbReference>
<evidence type="ECO:0000259" key="19">
    <source>
        <dbReference type="PROSITE" id="PS50994"/>
    </source>
</evidence>
<feature type="region of interest" description="Disordered" evidence="17">
    <location>
        <begin position="1115"/>
        <end position="1185"/>
    </location>
</feature>
<feature type="compositionally biased region" description="Basic and acidic residues" evidence="17">
    <location>
        <begin position="297"/>
        <end position="306"/>
    </location>
</feature>
<dbReference type="GO" id="GO:0003723">
    <property type="term" value="F:RNA binding"/>
    <property type="evidence" value="ECO:0007669"/>
    <property type="project" value="UniProtKB-KW"/>
</dbReference>
<feature type="region of interest" description="Disordered" evidence="17">
    <location>
        <begin position="380"/>
        <end position="399"/>
    </location>
</feature>
<keyword evidence="5" id="KW-0540">Nuclease</keyword>
<evidence type="ECO:0000256" key="5">
    <source>
        <dbReference type="ARBA" id="ARBA00022722"/>
    </source>
</evidence>
<keyword evidence="2" id="KW-0645">Protease</keyword>
<dbReference type="InterPro" id="IPR041373">
    <property type="entry name" value="RT_RNaseH"/>
</dbReference>
<feature type="domain" description="Reverse transcriptase" evidence="18">
    <location>
        <begin position="1338"/>
        <end position="1517"/>
    </location>
</feature>
<keyword evidence="16" id="KW-0233">DNA recombination</keyword>
<dbReference type="Gene3D" id="3.30.70.270">
    <property type="match status" value="2"/>
</dbReference>
<evidence type="ECO:0000256" key="11">
    <source>
        <dbReference type="ARBA" id="ARBA00022884"/>
    </source>
</evidence>
<keyword evidence="12" id="KW-0229">DNA integration</keyword>
<feature type="domain" description="Integrase catalytic" evidence="19">
    <location>
        <begin position="2009"/>
        <end position="2168"/>
    </location>
</feature>
<evidence type="ECO:0000256" key="6">
    <source>
        <dbReference type="ARBA" id="ARBA00022723"/>
    </source>
</evidence>
<reference evidence="20 21" key="1">
    <citation type="journal article" date="2015" name="Sci. Rep.">
        <title>Chromosome-level genome map provides insights into diverse defense mechanisms in the medicinal fungus Ganoderma sinense.</title>
        <authorList>
            <person name="Zhu Y."/>
            <person name="Xu J."/>
            <person name="Sun C."/>
            <person name="Zhou S."/>
            <person name="Xu H."/>
            <person name="Nelson D.R."/>
            <person name="Qian J."/>
            <person name="Song J."/>
            <person name="Luo H."/>
            <person name="Xiang L."/>
            <person name="Li Y."/>
            <person name="Xu Z."/>
            <person name="Ji A."/>
            <person name="Wang L."/>
            <person name="Lu S."/>
            <person name="Hayward A."/>
            <person name="Sun W."/>
            <person name="Li X."/>
            <person name="Schwartz D.C."/>
            <person name="Wang Y."/>
            <person name="Chen S."/>
        </authorList>
    </citation>
    <scope>NUCLEOTIDE SEQUENCE [LARGE SCALE GENOMIC DNA]</scope>
    <source>
        <strain evidence="20 21">ZZ0214-1</strain>
    </source>
</reference>
<feature type="region of interest" description="Disordered" evidence="17">
    <location>
        <begin position="848"/>
        <end position="889"/>
    </location>
</feature>
<evidence type="ECO:0000256" key="12">
    <source>
        <dbReference type="ARBA" id="ARBA00022908"/>
    </source>
</evidence>
<dbReference type="Gene3D" id="3.10.10.10">
    <property type="entry name" value="HIV Type 1 Reverse Transcriptase, subunit A, domain 1"/>
    <property type="match status" value="1"/>
</dbReference>
<evidence type="ECO:0000256" key="17">
    <source>
        <dbReference type="SAM" id="MobiDB-lite"/>
    </source>
</evidence>
<keyword evidence="3" id="KW-0808">Transferase</keyword>
<accession>A0A2G8SEQ4</accession>
<feature type="compositionally biased region" description="Basic and acidic residues" evidence="17">
    <location>
        <begin position="738"/>
        <end position="785"/>
    </location>
</feature>
<dbReference type="SUPFAM" id="SSF54160">
    <property type="entry name" value="Chromo domain-like"/>
    <property type="match status" value="1"/>
</dbReference>
<evidence type="ECO:0000256" key="15">
    <source>
        <dbReference type="ARBA" id="ARBA00023125"/>
    </source>
</evidence>
<feature type="region of interest" description="Disordered" evidence="17">
    <location>
        <begin position="1253"/>
        <end position="1275"/>
    </location>
</feature>
<dbReference type="InterPro" id="IPR036397">
    <property type="entry name" value="RNaseH_sf"/>
</dbReference>
<evidence type="ECO:0000256" key="3">
    <source>
        <dbReference type="ARBA" id="ARBA00022679"/>
    </source>
</evidence>
<protein>
    <recommendedName>
        <fullName evidence="1">RNA-directed DNA polymerase</fullName>
        <ecNumber evidence="1">2.7.7.49</ecNumber>
    </recommendedName>
</protein>
<dbReference type="EC" id="2.7.7.49" evidence="1"/>
<dbReference type="InterPro" id="IPR056924">
    <property type="entry name" value="SH3_Tf2-1"/>
</dbReference>
<dbReference type="InterPro" id="IPR000477">
    <property type="entry name" value="RT_dom"/>
</dbReference>
<dbReference type="STRING" id="1077348.A0A2G8SEQ4"/>
<dbReference type="GO" id="GO:0005634">
    <property type="term" value="C:nucleus"/>
    <property type="evidence" value="ECO:0007669"/>
    <property type="project" value="UniProtKB-ARBA"/>
</dbReference>
<dbReference type="CDD" id="cd01647">
    <property type="entry name" value="RT_LTR"/>
    <property type="match status" value="1"/>
</dbReference>
<dbReference type="Pfam" id="PF17917">
    <property type="entry name" value="RT_RNaseH"/>
    <property type="match status" value="1"/>
</dbReference>
<dbReference type="CDD" id="cd00303">
    <property type="entry name" value="retropepsin_like"/>
    <property type="match status" value="1"/>
</dbReference>
<keyword evidence="8" id="KW-0255">Endonuclease</keyword>
<feature type="compositionally biased region" description="Low complexity" evidence="17">
    <location>
        <begin position="145"/>
        <end position="167"/>
    </location>
</feature>
<evidence type="ECO:0000256" key="13">
    <source>
        <dbReference type="ARBA" id="ARBA00022918"/>
    </source>
</evidence>
<proteinExistence type="predicted"/>
<feature type="region of interest" description="Disordered" evidence="17">
    <location>
        <begin position="1"/>
        <end position="101"/>
    </location>
</feature>
<feature type="compositionally biased region" description="Pro residues" evidence="17">
    <location>
        <begin position="791"/>
        <end position="800"/>
    </location>
</feature>
<evidence type="ECO:0000259" key="18">
    <source>
        <dbReference type="PROSITE" id="PS50878"/>
    </source>
</evidence>
<dbReference type="CDD" id="cd00024">
    <property type="entry name" value="CD_CSD"/>
    <property type="match status" value="1"/>
</dbReference>
<keyword evidence="6" id="KW-0479">Metal-binding</keyword>
<dbReference type="GO" id="GO:0004190">
    <property type="term" value="F:aspartic-type endopeptidase activity"/>
    <property type="evidence" value="ECO:0007669"/>
    <property type="project" value="UniProtKB-KW"/>
</dbReference>
<dbReference type="InterPro" id="IPR050951">
    <property type="entry name" value="Retrovirus_Pol_polyprotein"/>
</dbReference>
<gene>
    <name evidence="20" type="ORF">GSI_05499</name>
</gene>
<dbReference type="InterPro" id="IPR021109">
    <property type="entry name" value="Peptidase_aspartic_dom_sf"/>
</dbReference>
<organism evidence="20 21">
    <name type="scientific">Ganoderma sinense ZZ0214-1</name>
    <dbReference type="NCBI Taxonomy" id="1077348"/>
    <lineage>
        <taxon>Eukaryota</taxon>
        <taxon>Fungi</taxon>
        <taxon>Dikarya</taxon>
        <taxon>Basidiomycota</taxon>
        <taxon>Agaricomycotina</taxon>
        <taxon>Agaricomycetes</taxon>
        <taxon>Polyporales</taxon>
        <taxon>Polyporaceae</taxon>
        <taxon>Ganoderma</taxon>
    </lineage>
</organism>
<dbReference type="InterPro" id="IPR043128">
    <property type="entry name" value="Rev_trsase/Diguanyl_cyclase"/>
</dbReference>
<feature type="region of interest" description="Disordered" evidence="17">
    <location>
        <begin position="717"/>
        <end position="804"/>
    </location>
</feature>
<dbReference type="InterPro" id="IPR012337">
    <property type="entry name" value="RNaseH-like_sf"/>
</dbReference>
<dbReference type="PROSITE" id="PS50994">
    <property type="entry name" value="INTEGRASE"/>
    <property type="match status" value="1"/>
</dbReference>
<dbReference type="InterPro" id="IPR001584">
    <property type="entry name" value="Integrase_cat-core"/>
</dbReference>
<evidence type="ECO:0000256" key="9">
    <source>
        <dbReference type="ARBA" id="ARBA00022801"/>
    </source>
</evidence>
<evidence type="ECO:0000313" key="21">
    <source>
        <dbReference type="Proteomes" id="UP000230002"/>
    </source>
</evidence>
<evidence type="ECO:0000256" key="1">
    <source>
        <dbReference type="ARBA" id="ARBA00012493"/>
    </source>
</evidence>
<feature type="compositionally biased region" description="Polar residues" evidence="17">
    <location>
        <begin position="42"/>
        <end position="55"/>
    </location>
</feature>
<evidence type="ECO:0000256" key="16">
    <source>
        <dbReference type="ARBA" id="ARBA00023172"/>
    </source>
</evidence>
<dbReference type="SUPFAM" id="SSF56672">
    <property type="entry name" value="DNA/RNA polymerases"/>
    <property type="match status" value="1"/>
</dbReference>
<dbReference type="InterPro" id="IPR016197">
    <property type="entry name" value="Chromo-like_dom_sf"/>
</dbReference>
<dbReference type="Pfam" id="PF00078">
    <property type="entry name" value="RVT_1"/>
    <property type="match status" value="1"/>
</dbReference>
<feature type="compositionally biased region" description="Acidic residues" evidence="17">
    <location>
        <begin position="880"/>
        <end position="889"/>
    </location>
</feature>
<dbReference type="OrthoDB" id="2736414at2759"/>
<keyword evidence="13" id="KW-0695">RNA-directed DNA polymerase</keyword>
<feature type="region of interest" description="Disordered" evidence="17">
    <location>
        <begin position="1823"/>
        <end position="1853"/>
    </location>
</feature>
<dbReference type="InterPro" id="IPR043502">
    <property type="entry name" value="DNA/RNA_pol_sf"/>
</dbReference>
<name>A0A2G8SEQ4_9APHY</name>
<dbReference type="Gene3D" id="3.30.420.10">
    <property type="entry name" value="Ribonuclease H-like superfamily/Ribonuclease H"/>
    <property type="match status" value="1"/>
</dbReference>
<dbReference type="EMBL" id="AYKW01000011">
    <property type="protein sequence ID" value="PIL32254.1"/>
    <property type="molecule type" value="Genomic_DNA"/>
</dbReference>
<dbReference type="PANTHER" id="PTHR37984">
    <property type="entry name" value="PROTEIN CBG26694"/>
    <property type="match status" value="1"/>
</dbReference>
<keyword evidence="4" id="KW-0548">Nucleotidyltransferase</keyword>
<dbReference type="GO" id="GO:0006310">
    <property type="term" value="P:DNA recombination"/>
    <property type="evidence" value="ECO:0007669"/>
    <property type="project" value="UniProtKB-KW"/>
</dbReference>
<dbReference type="GO" id="GO:0003677">
    <property type="term" value="F:DNA binding"/>
    <property type="evidence" value="ECO:0007669"/>
    <property type="project" value="UniProtKB-KW"/>
</dbReference>
<evidence type="ECO:0000256" key="10">
    <source>
        <dbReference type="ARBA" id="ARBA00022842"/>
    </source>
</evidence>
<keyword evidence="11" id="KW-0694">RNA-binding</keyword>
<dbReference type="GO" id="GO:0006508">
    <property type="term" value="P:proteolysis"/>
    <property type="evidence" value="ECO:0007669"/>
    <property type="project" value="UniProtKB-KW"/>
</dbReference>
<dbReference type="GO" id="GO:0046872">
    <property type="term" value="F:metal ion binding"/>
    <property type="evidence" value="ECO:0007669"/>
    <property type="project" value="UniProtKB-KW"/>
</dbReference>
<keyword evidence="7" id="KW-0064">Aspartyl protease</keyword>
<feature type="region of interest" description="Disordered" evidence="17">
    <location>
        <begin position="145"/>
        <end position="178"/>
    </location>
</feature>
<dbReference type="GO" id="GO:0003964">
    <property type="term" value="F:RNA-directed DNA polymerase activity"/>
    <property type="evidence" value="ECO:0007669"/>
    <property type="project" value="UniProtKB-KW"/>
</dbReference>
<keyword evidence="9" id="KW-0378">Hydrolase</keyword>
<dbReference type="Proteomes" id="UP000230002">
    <property type="component" value="Unassembled WGS sequence"/>
</dbReference>
<keyword evidence="10" id="KW-0460">Magnesium</keyword>
<evidence type="ECO:0000256" key="4">
    <source>
        <dbReference type="ARBA" id="ARBA00022695"/>
    </source>
</evidence>
<evidence type="ECO:0000256" key="8">
    <source>
        <dbReference type="ARBA" id="ARBA00022759"/>
    </source>
</evidence>
<dbReference type="GO" id="GO:0015074">
    <property type="term" value="P:DNA integration"/>
    <property type="evidence" value="ECO:0007669"/>
    <property type="project" value="UniProtKB-KW"/>
</dbReference>
<dbReference type="GO" id="GO:0003887">
    <property type="term" value="F:DNA-directed DNA polymerase activity"/>
    <property type="evidence" value="ECO:0007669"/>
    <property type="project" value="UniProtKB-KW"/>
</dbReference>
<dbReference type="PANTHER" id="PTHR37984:SF5">
    <property type="entry name" value="PROTEIN NYNRIN-LIKE"/>
    <property type="match status" value="1"/>
</dbReference>
<dbReference type="PROSITE" id="PS50878">
    <property type="entry name" value="RT_POL"/>
    <property type="match status" value="1"/>
</dbReference>